<name>A0ABN1ARZ4_9BACI</name>
<evidence type="ECO:0000256" key="5">
    <source>
        <dbReference type="ARBA" id="ARBA00022723"/>
    </source>
</evidence>
<feature type="binding site" evidence="9">
    <location>
        <position position="130"/>
    </location>
    <ligand>
        <name>Zn(2+)</name>
        <dbReference type="ChEBI" id="CHEBI:29105"/>
        <note>catalytic</note>
    </ligand>
</feature>
<comment type="subcellular location">
    <subcellularLocation>
        <location evidence="9">Cytoplasm</location>
    </subcellularLocation>
</comment>
<protein>
    <recommendedName>
        <fullName evidence="9">Endoribonuclease YbeY</fullName>
        <ecNumber evidence="9">3.1.-.-</ecNumber>
    </recommendedName>
</protein>
<dbReference type="PROSITE" id="PS01306">
    <property type="entry name" value="UPF0054"/>
    <property type="match status" value="1"/>
</dbReference>
<dbReference type="InterPro" id="IPR023091">
    <property type="entry name" value="MetalPrtase_cat_dom_sf_prd"/>
</dbReference>
<evidence type="ECO:0000313" key="10">
    <source>
        <dbReference type="EMBL" id="GAA0482639.1"/>
    </source>
</evidence>
<comment type="cofactor">
    <cofactor evidence="9">
        <name>Zn(2+)</name>
        <dbReference type="ChEBI" id="CHEBI:29105"/>
    </cofactor>
    <text evidence="9">Binds 1 zinc ion.</text>
</comment>
<evidence type="ECO:0000256" key="8">
    <source>
        <dbReference type="ARBA" id="ARBA00022833"/>
    </source>
</evidence>
<dbReference type="PANTHER" id="PTHR46986">
    <property type="entry name" value="ENDORIBONUCLEASE YBEY, CHLOROPLASTIC"/>
    <property type="match status" value="1"/>
</dbReference>
<keyword evidence="5 9" id="KW-0479">Metal-binding</keyword>
<dbReference type="Proteomes" id="UP001500880">
    <property type="component" value="Unassembled WGS sequence"/>
</dbReference>
<keyword evidence="4 9" id="KW-0540">Nuclease</keyword>
<evidence type="ECO:0000256" key="1">
    <source>
        <dbReference type="ARBA" id="ARBA00010875"/>
    </source>
</evidence>
<dbReference type="PANTHER" id="PTHR46986:SF1">
    <property type="entry name" value="ENDORIBONUCLEASE YBEY, CHLOROPLASTIC"/>
    <property type="match status" value="1"/>
</dbReference>
<comment type="similarity">
    <text evidence="1 9">Belongs to the endoribonuclease YbeY family.</text>
</comment>
<dbReference type="InterPro" id="IPR020549">
    <property type="entry name" value="YbeY_CS"/>
</dbReference>
<keyword evidence="9" id="KW-0963">Cytoplasm</keyword>
<comment type="caution">
    <text evidence="10">The sequence shown here is derived from an EMBL/GenBank/DDBJ whole genome shotgun (WGS) entry which is preliminary data.</text>
</comment>
<keyword evidence="6 9" id="KW-0255">Endonuclease</keyword>
<evidence type="ECO:0000313" key="11">
    <source>
        <dbReference type="Proteomes" id="UP001500880"/>
    </source>
</evidence>
<dbReference type="EC" id="3.1.-.-" evidence="9"/>
<feature type="binding site" evidence="9">
    <location>
        <position position="120"/>
    </location>
    <ligand>
        <name>Zn(2+)</name>
        <dbReference type="ChEBI" id="CHEBI:29105"/>
        <note>catalytic</note>
    </ligand>
</feature>
<evidence type="ECO:0000256" key="9">
    <source>
        <dbReference type="HAMAP-Rule" id="MF_00009"/>
    </source>
</evidence>
<keyword evidence="8 9" id="KW-0862">Zinc</keyword>
<gene>
    <name evidence="9 10" type="primary">ybeY</name>
    <name evidence="10" type="ORF">GCM10008986_04460</name>
</gene>
<evidence type="ECO:0000256" key="6">
    <source>
        <dbReference type="ARBA" id="ARBA00022759"/>
    </source>
</evidence>
<dbReference type="HAMAP" id="MF_00009">
    <property type="entry name" value="Endoribonucl_YbeY"/>
    <property type="match status" value="1"/>
</dbReference>
<accession>A0ABN1ARZ4</accession>
<feature type="binding site" evidence="9">
    <location>
        <position position="124"/>
    </location>
    <ligand>
        <name>Zn(2+)</name>
        <dbReference type="ChEBI" id="CHEBI:29105"/>
        <note>catalytic</note>
    </ligand>
</feature>
<sequence>MQLDLFDKTNTIKEDHKNLVTRLLEFSAKQEEISEQAEMSVTFVDNENIREINRDYRGNDYATDVISFAMQDEGEDEIEIVGDDAPLILGDIIISVDKITEQAGEYGHSFERELGFLAVHGFLHLLGYDHMEPEDEKEMFGKQEDYLNEFGLKRK</sequence>
<evidence type="ECO:0000256" key="3">
    <source>
        <dbReference type="ARBA" id="ARBA00022552"/>
    </source>
</evidence>
<dbReference type="SUPFAM" id="SSF55486">
    <property type="entry name" value="Metalloproteases ('zincins'), catalytic domain"/>
    <property type="match status" value="1"/>
</dbReference>
<reference evidence="10 11" key="1">
    <citation type="journal article" date="2019" name="Int. J. Syst. Evol. Microbiol.">
        <title>The Global Catalogue of Microorganisms (GCM) 10K type strain sequencing project: providing services to taxonomists for standard genome sequencing and annotation.</title>
        <authorList>
            <consortium name="The Broad Institute Genomics Platform"/>
            <consortium name="The Broad Institute Genome Sequencing Center for Infectious Disease"/>
            <person name="Wu L."/>
            <person name="Ma J."/>
        </authorList>
    </citation>
    <scope>NUCLEOTIDE SEQUENCE [LARGE SCALE GENOMIC DNA]</scope>
    <source>
        <strain evidence="10 11">JCM 12389</strain>
    </source>
</reference>
<dbReference type="InterPro" id="IPR002036">
    <property type="entry name" value="YbeY"/>
</dbReference>
<proteinExistence type="inferred from homology"/>
<evidence type="ECO:0000256" key="2">
    <source>
        <dbReference type="ARBA" id="ARBA00022517"/>
    </source>
</evidence>
<keyword evidence="7 9" id="KW-0378">Hydrolase</keyword>
<dbReference type="RefSeq" id="WP_343837073.1">
    <property type="nucleotide sequence ID" value="NZ_BAAADO010000001.1"/>
</dbReference>
<comment type="function">
    <text evidence="9">Single strand-specific metallo-endoribonuclease involved in late-stage 70S ribosome quality control and in maturation of the 3' terminus of the 16S rRNA.</text>
</comment>
<keyword evidence="11" id="KW-1185">Reference proteome</keyword>
<evidence type="ECO:0000256" key="7">
    <source>
        <dbReference type="ARBA" id="ARBA00022801"/>
    </source>
</evidence>
<dbReference type="EMBL" id="BAAADO010000001">
    <property type="protein sequence ID" value="GAA0482639.1"/>
    <property type="molecule type" value="Genomic_DNA"/>
</dbReference>
<dbReference type="NCBIfam" id="TIGR00043">
    <property type="entry name" value="rRNA maturation RNase YbeY"/>
    <property type="match status" value="1"/>
</dbReference>
<keyword evidence="2 9" id="KW-0690">Ribosome biogenesis</keyword>
<keyword evidence="3 9" id="KW-0698">rRNA processing</keyword>
<dbReference type="Pfam" id="PF02130">
    <property type="entry name" value="YbeY"/>
    <property type="match status" value="1"/>
</dbReference>
<organism evidence="10 11">
    <name type="scientific">Salinibacillus aidingensis</name>
    <dbReference type="NCBI Taxonomy" id="237684"/>
    <lineage>
        <taxon>Bacteria</taxon>
        <taxon>Bacillati</taxon>
        <taxon>Bacillota</taxon>
        <taxon>Bacilli</taxon>
        <taxon>Bacillales</taxon>
        <taxon>Bacillaceae</taxon>
        <taxon>Salinibacillus</taxon>
    </lineage>
</organism>
<dbReference type="Gene3D" id="3.40.390.30">
    <property type="entry name" value="Metalloproteases ('zincins'), catalytic domain"/>
    <property type="match status" value="1"/>
</dbReference>
<evidence type="ECO:0000256" key="4">
    <source>
        <dbReference type="ARBA" id="ARBA00022722"/>
    </source>
</evidence>